<evidence type="ECO:0000256" key="5">
    <source>
        <dbReference type="ARBA" id="ARBA00022729"/>
    </source>
</evidence>
<dbReference type="HOGENOM" id="CLU_015125_0_0_1"/>
<evidence type="ECO:0000256" key="6">
    <source>
        <dbReference type="ARBA" id="ARBA00023002"/>
    </source>
</evidence>
<keyword evidence="4" id="KW-0479">Metal-binding</keyword>
<dbReference type="GO" id="GO:0004601">
    <property type="term" value="F:peroxidase activity"/>
    <property type="evidence" value="ECO:0007669"/>
    <property type="project" value="UniProtKB-KW"/>
</dbReference>
<evidence type="ECO:0008006" key="13">
    <source>
        <dbReference type="Google" id="ProtNLM"/>
    </source>
</evidence>
<evidence type="ECO:0000256" key="2">
    <source>
        <dbReference type="ARBA" id="ARBA00022559"/>
    </source>
</evidence>
<proteinExistence type="inferred from homology"/>
<evidence type="ECO:0000256" key="4">
    <source>
        <dbReference type="ARBA" id="ARBA00022723"/>
    </source>
</evidence>
<dbReference type="NCBIfam" id="TIGR01413">
    <property type="entry name" value="Dyp_perox_fam"/>
    <property type="match status" value="1"/>
</dbReference>
<dbReference type="Proteomes" id="UP000054217">
    <property type="component" value="Unassembled WGS sequence"/>
</dbReference>
<reference evidence="12" key="2">
    <citation type="submission" date="2015-01" db="EMBL/GenBank/DDBJ databases">
        <title>Evolutionary Origins and Diversification of the Mycorrhizal Mutualists.</title>
        <authorList>
            <consortium name="DOE Joint Genome Institute"/>
            <consortium name="Mycorrhizal Genomics Consortium"/>
            <person name="Kohler A."/>
            <person name="Kuo A."/>
            <person name="Nagy L.G."/>
            <person name="Floudas D."/>
            <person name="Copeland A."/>
            <person name="Barry K.W."/>
            <person name="Cichocki N."/>
            <person name="Veneault-Fourrey C."/>
            <person name="LaButti K."/>
            <person name="Lindquist E.A."/>
            <person name="Lipzen A."/>
            <person name="Lundell T."/>
            <person name="Morin E."/>
            <person name="Murat C."/>
            <person name="Riley R."/>
            <person name="Ohm R."/>
            <person name="Sun H."/>
            <person name="Tunlid A."/>
            <person name="Henrissat B."/>
            <person name="Grigoriev I.V."/>
            <person name="Hibbett D.S."/>
            <person name="Martin F."/>
        </authorList>
    </citation>
    <scope>NUCLEOTIDE SEQUENCE [LARGE SCALE GENOMIC DNA]</scope>
    <source>
        <strain evidence="12">Marx 270</strain>
    </source>
</reference>
<dbReference type="PANTHER" id="PTHR30521:SF4">
    <property type="entry name" value="DEFERROCHELATASE"/>
    <property type="match status" value="1"/>
</dbReference>
<dbReference type="SUPFAM" id="SSF54909">
    <property type="entry name" value="Dimeric alpha+beta barrel"/>
    <property type="match status" value="1"/>
</dbReference>
<evidence type="ECO:0000313" key="11">
    <source>
        <dbReference type="EMBL" id="KIO06462.1"/>
    </source>
</evidence>
<dbReference type="OrthoDB" id="3207336at2759"/>
<reference evidence="11 12" key="1">
    <citation type="submission" date="2014-04" db="EMBL/GenBank/DDBJ databases">
        <authorList>
            <consortium name="DOE Joint Genome Institute"/>
            <person name="Kuo A."/>
            <person name="Kohler A."/>
            <person name="Costa M.D."/>
            <person name="Nagy L.G."/>
            <person name="Floudas D."/>
            <person name="Copeland A."/>
            <person name="Barry K.W."/>
            <person name="Cichocki N."/>
            <person name="Veneault-Fourrey C."/>
            <person name="LaButti K."/>
            <person name="Lindquist E.A."/>
            <person name="Lipzen A."/>
            <person name="Lundell T."/>
            <person name="Morin E."/>
            <person name="Murat C."/>
            <person name="Sun H."/>
            <person name="Tunlid A."/>
            <person name="Henrissat B."/>
            <person name="Grigoriev I.V."/>
            <person name="Hibbett D.S."/>
            <person name="Martin F."/>
            <person name="Nordberg H.P."/>
            <person name="Cantor M.N."/>
            <person name="Hua S.X."/>
        </authorList>
    </citation>
    <scope>NUCLEOTIDE SEQUENCE [LARGE SCALE GENOMIC DNA]</scope>
    <source>
        <strain evidence="11 12">Marx 270</strain>
    </source>
</reference>
<dbReference type="InterPro" id="IPR049509">
    <property type="entry name" value="DyP_N"/>
</dbReference>
<dbReference type="InterPro" id="IPR011008">
    <property type="entry name" value="Dimeric_a/b-barrel"/>
</dbReference>
<dbReference type="GO" id="GO:0046872">
    <property type="term" value="F:metal ion binding"/>
    <property type="evidence" value="ECO:0007669"/>
    <property type="project" value="UniProtKB-KW"/>
</dbReference>
<feature type="domain" description="Dyp-type peroxidase C-terminal" evidence="9">
    <location>
        <begin position="370"/>
        <end position="433"/>
    </location>
</feature>
<comment type="cofactor">
    <cofactor evidence="1">
        <name>heme b</name>
        <dbReference type="ChEBI" id="CHEBI:60344"/>
    </cofactor>
</comment>
<dbReference type="InParanoid" id="A0A0C3KA23"/>
<accession>A0A0C3KA23</accession>
<dbReference type="InterPro" id="IPR006314">
    <property type="entry name" value="Dyp_peroxidase"/>
</dbReference>
<gene>
    <name evidence="11" type="ORF">M404DRAFT_999122</name>
</gene>
<dbReference type="AlphaFoldDB" id="A0A0C3KA23"/>
<dbReference type="Pfam" id="PF21105">
    <property type="entry name" value="DyP_N"/>
    <property type="match status" value="1"/>
</dbReference>
<keyword evidence="6" id="KW-0560">Oxidoreductase</keyword>
<sequence length="529" mass="58674">MVELGDHEFSRKVFAPFHRRAIIPLITANEDVPTDTSGNLPNLHNVQGDVFQFPKKVEAFIFFRINDVSDFKKALSSFVPTTAAEVVEHLKAICKEKLGNNQKLPIIFQQIAFTRAGLNLLGLTEKTGDGRFDVFCMRDNKTMLGDRMQWDKVFDKPGFDPIHGTANVDRGALHGVVVIAACDPEKVQEGVKAASELFSETIDIREVIEGKTRPGEMDGHEHFGYMDGISQPAMRGLICPCPGQTEVDVGVLITGYEGDPVRENRPTWGKDGTFMVFKKLEQDVPGFNEYKLKNGPRWREFVPPVLVEPSQTLTDEESSELFGARLFGRFQSGAPLPLCPVFDDPELAKDKNRNNNFDYSITGIPEPTDKFCPFTAHMRKVNPRNLGPYLDKKFIESSSILRTGIPFGDELPAQTPRGLLFVCYQSNLDSGFVRQTVGFANNVYFPPTSLVPQRHRQDSIISGPDEPYSVFLKLSNGEGPTIAIEGQATTQPSTTNAPGVPPQFFITSRGGEYFFVPSVSTLNVISGNT</sequence>
<keyword evidence="7" id="KW-0408">Iron</keyword>
<dbReference type="GO" id="GO:0020037">
    <property type="term" value="F:heme binding"/>
    <property type="evidence" value="ECO:0007669"/>
    <property type="project" value="InterPro"/>
</dbReference>
<organism evidence="11 12">
    <name type="scientific">Pisolithus tinctorius Marx 270</name>
    <dbReference type="NCBI Taxonomy" id="870435"/>
    <lineage>
        <taxon>Eukaryota</taxon>
        <taxon>Fungi</taxon>
        <taxon>Dikarya</taxon>
        <taxon>Basidiomycota</taxon>
        <taxon>Agaricomycotina</taxon>
        <taxon>Agaricomycetes</taxon>
        <taxon>Agaricomycetidae</taxon>
        <taxon>Boletales</taxon>
        <taxon>Sclerodermatineae</taxon>
        <taxon>Pisolithaceae</taxon>
        <taxon>Pisolithus</taxon>
    </lineage>
</organism>
<evidence type="ECO:0000256" key="1">
    <source>
        <dbReference type="ARBA" id="ARBA00001970"/>
    </source>
</evidence>
<name>A0A0C3KA23_PISTI</name>
<feature type="domain" description="DyP dimeric alpha+beta barrel" evidence="10">
    <location>
        <begin position="45"/>
        <end position="214"/>
    </location>
</feature>
<dbReference type="PANTHER" id="PTHR30521">
    <property type="entry name" value="DEFERROCHELATASE/PEROXIDASE"/>
    <property type="match status" value="1"/>
</dbReference>
<evidence type="ECO:0000256" key="7">
    <source>
        <dbReference type="ARBA" id="ARBA00023004"/>
    </source>
</evidence>
<comment type="similarity">
    <text evidence="8">Belongs to the DyP-type peroxidase family.</text>
</comment>
<dbReference type="InterPro" id="IPR048328">
    <property type="entry name" value="Dyp_perox_C"/>
</dbReference>
<dbReference type="Pfam" id="PF20628">
    <property type="entry name" value="Dyp_perox_C"/>
    <property type="match status" value="1"/>
</dbReference>
<evidence type="ECO:0000256" key="3">
    <source>
        <dbReference type="ARBA" id="ARBA00022617"/>
    </source>
</evidence>
<keyword evidence="12" id="KW-1185">Reference proteome</keyword>
<keyword evidence="3" id="KW-0349">Heme</keyword>
<keyword evidence="2" id="KW-0575">Peroxidase</keyword>
<evidence type="ECO:0000256" key="8">
    <source>
        <dbReference type="ARBA" id="ARBA00025737"/>
    </source>
</evidence>
<dbReference type="STRING" id="870435.A0A0C3KA23"/>
<dbReference type="GO" id="GO:0005829">
    <property type="term" value="C:cytosol"/>
    <property type="evidence" value="ECO:0007669"/>
    <property type="project" value="TreeGrafter"/>
</dbReference>
<dbReference type="EMBL" id="KN831963">
    <property type="protein sequence ID" value="KIO06462.1"/>
    <property type="molecule type" value="Genomic_DNA"/>
</dbReference>
<evidence type="ECO:0000313" key="12">
    <source>
        <dbReference type="Proteomes" id="UP000054217"/>
    </source>
</evidence>
<keyword evidence="5" id="KW-0732">Signal</keyword>
<dbReference type="PROSITE" id="PS51404">
    <property type="entry name" value="DYP_PEROXIDASE"/>
    <property type="match status" value="1"/>
</dbReference>
<protein>
    <recommendedName>
        <fullName evidence="13">Dyp-type peroxidase</fullName>
    </recommendedName>
</protein>
<evidence type="ECO:0000259" key="10">
    <source>
        <dbReference type="Pfam" id="PF21105"/>
    </source>
</evidence>
<evidence type="ECO:0000259" key="9">
    <source>
        <dbReference type="Pfam" id="PF20628"/>
    </source>
</evidence>